<evidence type="ECO:0000256" key="1">
    <source>
        <dbReference type="PROSITE-ProRule" id="PRU00339"/>
    </source>
</evidence>
<evidence type="ECO:0000313" key="2">
    <source>
        <dbReference type="EMBL" id="XDK25514.1"/>
    </source>
</evidence>
<dbReference type="InterPro" id="IPR011990">
    <property type="entry name" value="TPR-like_helical_dom_sf"/>
</dbReference>
<feature type="repeat" description="TPR" evidence="1">
    <location>
        <begin position="382"/>
        <end position="415"/>
    </location>
</feature>
<reference evidence="2" key="1">
    <citation type="submission" date="2024-07" db="EMBL/GenBank/DDBJ databases">
        <title>Genome Analysis of a Potential Novel Vibrio Species Secreting pH- and Thermo-stable Alginate Lyase and its Application in Producing Alginate Oligosaccharides.</title>
        <authorList>
            <person name="Huang H."/>
            <person name="Bao K."/>
        </authorList>
    </citation>
    <scope>NUCLEOTIDE SEQUENCE</scope>
    <source>
        <strain evidence="2">HB236076</strain>
    </source>
</reference>
<dbReference type="SUPFAM" id="SSF52540">
    <property type="entry name" value="P-loop containing nucleoside triphosphate hydrolases"/>
    <property type="match status" value="1"/>
</dbReference>
<accession>A0AB39HFH5</accession>
<dbReference type="Pfam" id="PF13431">
    <property type="entry name" value="TPR_17"/>
    <property type="match status" value="1"/>
</dbReference>
<name>A0AB39HFH5_9VIBR</name>
<dbReference type="InterPro" id="IPR027417">
    <property type="entry name" value="P-loop_NTPase"/>
</dbReference>
<gene>
    <name evidence="2" type="ORF">AB0763_02395</name>
</gene>
<keyword evidence="1" id="KW-0802">TPR repeat</keyword>
<organism evidence="2">
    <name type="scientific">Vibrio sp. HB236076</name>
    <dbReference type="NCBI Taxonomy" id="3232307"/>
    <lineage>
        <taxon>Bacteria</taxon>
        <taxon>Pseudomonadati</taxon>
        <taxon>Pseudomonadota</taxon>
        <taxon>Gammaproteobacteria</taxon>
        <taxon>Vibrionales</taxon>
        <taxon>Vibrionaceae</taxon>
        <taxon>Vibrio</taxon>
    </lineage>
</organism>
<dbReference type="InterPro" id="IPR019734">
    <property type="entry name" value="TPR_rpt"/>
</dbReference>
<protein>
    <submittedName>
        <fullName evidence="2">Tetratricopeptide repeat protein</fullName>
    </submittedName>
</protein>
<dbReference type="PANTHER" id="PTHR12558">
    <property type="entry name" value="CELL DIVISION CYCLE 16,23,27"/>
    <property type="match status" value="1"/>
</dbReference>
<dbReference type="AlphaFoldDB" id="A0AB39HFH5"/>
<dbReference type="KEGG" id="vih:AB0763_02395"/>
<dbReference type="Gene3D" id="1.25.40.10">
    <property type="entry name" value="Tetratricopeptide repeat domain"/>
    <property type="match status" value="1"/>
</dbReference>
<sequence length="548" mass="63028">MYKTLLCTGFHRSATSATAHYLHKAGLNMGYELMGGNISNPNGHYEDWPAVRLHDQQLANNDTNWQYHQQTPLHTDKGFLNDYIAKRNQHDQHWGIKDPRACLFLNDWQQSLGEHGHYLFIARHWSSCIESLLHRHSREFAHQLPTLTPEHVTLQFWSTPELAANMWIAYNRRLIDFAQQHPKQTLIVTQRALFNGVPIITRINEKFGFDLDDNADSPYKPELFNDRASTQIKASLSKSLIAKLDALWQQLLTLADATHSDEKPIEYTPTELPDSLWAQYEQALIKQHQNQPSSEPNYPTTPQALTYPDQQNAETLNEWLKTLPLPIATDENLKQITLYLDQHQPTNGNTWIELGKLALRAKQFTQSISAFKNAIALGSYAPFVSLHLGQAYQQLNDITKANYFYRKAIKDNPKNPQFYVSLAQCLVSQHHTQQAFQCLEDGIEHLGYLPPLVIKYADLLLSDNHLEKAQQILDQCTKPEHPIVIQLNTRLELQKDYQSGVKHYKDSVREKVQQADKITWLAQTGSLLGHASAEQDLLVRCWQHWQAL</sequence>
<dbReference type="SMART" id="SM00028">
    <property type="entry name" value="TPR"/>
    <property type="match status" value="3"/>
</dbReference>
<dbReference type="PANTHER" id="PTHR12558:SF13">
    <property type="entry name" value="CELL DIVISION CYCLE PROTEIN 27 HOMOLOG"/>
    <property type="match status" value="1"/>
</dbReference>
<dbReference type="PROSITE" id="PS50005">
    <property type="entry name" value="TPR"/>
    <property type="match status" value="1"/>
</dbReference>
<dbReference type="Gene3D" id="3.40.50.300">
    <property type="entry name" value="P-loop containing nucleotide triphosphate hydrolases"/>
    <property type="match status" value="1"/>
</dbReference>
<dbReference type="RefSeq" id="WP_306100956.1">
    <property type="nucleotide sequence ID" value="NZ_CP162601.1"/>
</dbReference>
<proteinExistence type="predicted"/>
<dbReference type="SUPFAM" id="SSF48452">
    <property type="entry name" value="TPR-like"/>
    <property type="match status" value="1"/>
</dbReference>
<dbReference type="EMBL" id="CP162601">
    <property type="protein sequence ID" value="XDK25514.1"/>
    <property type="molecule type" value="Genomic_DNA"/>
</dbReference>